<dbReference type="AlphaFoldDB" id="A0A7R9QHL4"/>
<proteinExistence type="predicted"/>
<reference evidence="1" key="1">
    <citation type="submission" date="2020-11" db="EMBL/GenBank/DDBJ databases">
        <authorList>
            <person name="Tran Van P."/>
        </authorList>
    </citation>
    <scope>NUCLEOTIDE SEQUENCE</scope>
</reference>
<gene>
    <name evidence="1" type="ORF">ONB1V03_LOCUS4706</name>
</gene>
<keyword evidence="2" id="KW-1185">Reference proteome</keyword>
<organism evidence="1">
    <name type="scientific">Oppiella nova</name>
    <dbReference type="NCBI Taxonomy" id="334625"/>
    <lineage>
        <taxon>Eukaryota</taxon>
        <taxon>Metazoa</taxon>
        <taxon>Ecdysozoa</taxon>
        <taxon>Arthropoda</taxon>
        <taxon>Chelicerata</taxon>
        <taxon>Arachnida</taxon>
        <taxon>Acari</taxon>
        <taxon>Acariformes</taxon>
        <taxon>Sarcoptiformes</taxon>
        <taxon>Oribatida</taxon>
        <taxon>Brachypylina</taxon>
        <taxon>Oppioidea</taxon>
        <taxon>Oppiidae</taxon>
        <taxon>Oppiella</taxon>
    </lineage>
</organism>
<evidence type="ECO:0000313" key="2">
    <source>
        <dbReference type="Proteomes" id="UP000728032"/>
    </source>
</evidence>
<dbReference type="EMBL" id="CAJPVJ010001703">
    <property type="protein sequence ID" value="CAG2165161.1"/>
    <property type="molecule type" value="Genomic_DNA"/>
</dbReference>
<protein>
    <submittedName>
        <fullName evidence="1">Uncharacterized protein</fullName>
    </submittedName>
</protein>
<sequence>MATSAFDRHITQYACIHPGNQPRHAVQELTPTGPGVVFLKPQPLIIEVIERLVLSSTPLAGHPAIMRRVQIIQAPYSFKKNIARTVEALVVLDTHSLVRLMVDCPVVLTAEFTRVSDITGPLVHLDILY</sequence>
<dbReference type="EMBL" id="OC916528">
    <property type="protein sequence ID" value="CAD7644514.1"/>
    <property type="molecule type" value="Genomic_DNA"/>
</dbReference>
<evidence type="ECO:0000313" key="1">
    <source>
        <dbReference type="EMBL" id="CAD7644514.1"/>
    </source>
</evidence>
<name>A0A7R9QHL4_9ACAR</name>
<dbReference type="Proteomes" id="UP000728032">
    <property type="component" value="Unassembled WGS sequence"/>
</dbReference>
<accession>A0A7R9QHL4</accession>